<evidence type="ECO:0000313" key="1">
    <source>
        <dbReference type="EMBL" id="CBY42374.1"/>
    </source>
</evidence>
<protein>
    <submittedName>
        <fullName evidence="1">Uncharacterized protein</fullName>
    </submittedName>
</protein>
<reference evidence="1" key="1">
    <citation type="journal article" date="2010" name="Science">
        <title>Plasticity of animal genome architecture unmasked by rapid evolution of a pelagic tunicate.</title>
        <authorList>
            <person name="Denoeud F."/>
            <person name="Henriet S."/>
            <person name="Mungpakdee S."/>
            <person name="Aury J.M."/>
            <person name="Da Silva C."/>
            <person name="Brinkmann H."/>
            <person name="Mikhaleva J."/>
            <person name="Olsen L.C."/>
            <person name="Jubin C."/>
            <person name="Canestro C."/>
            <person name="Bouquet J.M."/>
            <person name="Danks G."/>
            <person name="Poulain J."/>
            <person name="Campsteijn C."/>
            <person name="Adamski M."/>
            <person name="Cross I."/>
            <person name="Yadetie F."/>
            <person name="Muffato M."/>
            <person name="Louis A."/>
            <person name="Butcher S."/>
            <person name="Tsagkogeorga G."/>
            <person name="Konrad A."/>
            <person name="Singh S."/>
            <person name="Jensen M.F."/>
            <person name="Cong E.H."/>
            <person name="Eikeseth-Otteraa H."/>
            <person name="Noel B."/>
            <person name="Anthouard V."/>
            <person name="Porcel B.M."/>
            <person name="Kachouri-Lafond R."/>
            <person name="Nishino A."/>
            <person name="Ugolini M."/>
            <person name="Chourrout P."/>
            <person name="Nishida H."/>
            <person name="Aasland R."/>
            <person name="Huzurbazar S."/>
            <person name="Westhof E."/>
            <person name="Delsuc F."/>
            <person name="Lehrach H."/>
            <person name="Reinhardt R."/>
            <person name="Weissenbach J."/>
            <person name="Roy S.W."/>
            <person name="Artiguenave F."/>
            <person name="Postlethwait J.H."/>
            <person name="Manak J.R."/>
            <person name="Thompson E.M."/>
            <person name="Jaillon O."/>
            <person name="Du Pasquier L."/>
            <person name="Boudinot P."/>
            <person name="Liberles D.A."/>
            <person name="Volff J.N."/>
            <person name="Philippe H."/>
            <person name="Lenhard B."/>
            <person name="Roest Crollius H."/>
            <person name="Wincker P."/>
            <person name="Chourrout D."/>
        </authorList>
    </citation>
    <scope>NUCLEOTIDE SEQUENCE [LARGE SCALE GENOMIC DNA]</scope>
</reference>
<organism evidence="1">
    <name type="scientific">Oikopleura dioica</name>
    <name type="common">Tunicate</name>
    <dbReference type="NCBI Taxonomy" id="34765"/>
    <lineage>
        <taxon>Eukaryota</taxon>
        <taxon>Metazoa</taxon>
        <taxon>Chordata</taxon>
        <taxon>Tunicata</taxon>
        <taxon>Appendicularia</taxon>
        <taxon>Copelata</taxon>
        <taxon>Oikopleuridae</taxon>
        <taxon>Oikopleura</taxon>
    </lineage>
</organism>
<dbReference type="AlphaFoldDB" id="E4Z3U6"/>
<name>E4Z3U6_OIKDI</name>
<proteinExistence type="predicted"/>
<feature type="non-terminal residue" evidence="1">
    <location>
        <position position="1"/>
    </location>
</feature>
<dbReference type="Proteomes" id="UP000011014">
    <property type="component" value="Unassembled WGS sequence"/>
</dbReference>
<sequence length="60" mass="6404">IAFGPVRIAVVATYVGWSVVVTGWAPADADVADRSILALIVAPTFDFCHLYVTAKPMVLQ</sequence>
<gene>
    <name evidence="1" type="ORF">GSOID_T00026060001</name>
</gene>
<dbReference type="EMBL" id="FN657094">
    <property type="protein sequence ID" value="CBY42374.1"/>
    <property type="molecule type" value="Genomic_DNA"/>
</dbReference>
<accession>E4Z3U6</accession>